<feature type="region of interest" description="Disordered" evidence="1">
    <location>
        <begin position="1"/>
        <end position="37"/>
    </location>
</feature>
<proteinExistence type="predicted"/>
<evidence type="ECO:0008006" key="4">
    <source>
        <dbReference type="Google" id="ProtNLM"/>
    </source>
</evidence>
<organism evidence="2 3">
    <name type="scientific">Rangifer tarandus platyrhynchus</name>
    <name type="common">Svalbard reindeer</name>
    <dbReference type="NCBI Taxonomy" id="3082113"/>
    <lineage>
        <taxon>Eukaryota</taxon>
        <taxon>Metazoa</taxon>
        <taxon>Chordata</taxon>
        <taxon>Craniata</taxon>
        <taxon>Vertebrata</taxon>
        <taxon>Euteleostomi</taxon>
        <taxon>Mammalia</taxon>
        <taxon>Eutheria</taxon>
        <taxon>Laurasiatheria</taxon>
        <taxon>Artiodactyla</taxon>
        <taxon>Ruminantia</taxon>
        <taxon>Pecora</taxon>
        <taxon>Cervidae</taxon>
        <taxon>Odocoileinae</taxon>
        <taxon>Rangifer</taxon>
    </lineage>
</organism>
<evidence type="ECO:0000313" key="2">
    <source>
        <dbReference type="EMBL" id="CAI9159880.1"/>
    </source>
</evidence>
<evidence type="ECO:0000313" key="3">
    <source>
        <dbReference type="Proteomes" id="UP001176941"/>
    </source>
</evidence>
<reference evidence="2" key="1">
    <citation type="submission" date="2023-04" db="EMBL/GenBank/DDBJ databases">
        <authorList>
            <consortium name="ELIXIR-Norway"/>
        </authorList>
    </citation>
    <scope>NUCLEOTIDE SEQUENCE [LARGE SCALE GENOMIC DNA]</scope>
</reference>
<keyword evidence="3" id="KW-1185">Reference proteome</keyword>
<gene>
    <name evidence="2" type="ORF">MRATA1EN1_LOCUS8842</name>
</gene>
<protein>
    <recommendedName>
        <fullName evidence="4">WW domain-containing protein</fullName>
    </recommendedName>
</protein>
<dbReference type="Proteomes" id="UP001176941">
    <property type="component" value="Chromosome 19"/>
</dbReference>
<accession>A0ABN8YE91</accession>
<dbReference type="EMBL" id="OX459955">
    <property type="protein sequence ID" value="CAI9159880.1"/>
    <property type="molecule type" value="Genomic_DNA"/>
</dbReference>
<evidence type="ECO:0000256" key="1">
    <source>
        <dbReference type="SAM" id="MobiDB-lite"/>
    </source>
</evidence>
<name>A0ABN8YE91_RANTA</name>
<sequence>MPPRALTHFPGKADTPPPQPGEGLTLGPWRRMPGEGEVGVRRNRSHYFEHRYLSGSWQEPRGAAKAAGSPSSSRRSNTEMEEEDENGFLLFAPTRGSRLTYNTGSGRWAQHTSTAGPAAEWSPKAGGAEYVCALLTAWLHMTEAKRDQHL</sequence>
<feature type="region of interest" description="Disordered" evidence="1">
    <location>
        <begin position="58"/>
        <end position="91"/>
    </location>
</feature>
<feature type="compositionally biased region" description="Low complexity" evidence="1">
    <location>
        <begin position="60"/>
        <end position="75"/>
    </location>
</feature>